<name>A0ABS4U187_9PSEU</name>
<gene>
    <name evidence="4" type="ORF">JOF56_010379</name>
</gene>
<dbReference type="InterPro" id="IPR047589">
    <property type="entry name" value="DUF11_rpt"/>
</dbReference>
<sequence length="712" mass="73831">MRIWGLMGTLSLLILSAPPAASAVDPMALPVAYDETVYGDFAAIGNTVTACPAKPGHYPVKLCLDAQNRVGSGPSAQNNGHPMTWADVDSNASTFNSSTARLTIPAGARIAYAKLTWAGDTGEPANVPCGRGTKPPGLPQQQAVSLTVNDKTAAVKPARYTEDALNDLSNIDHQFYSASADVTGELRAVTGPVTVTVGNVWTPQGFDCFGGWSLVAVWAFDRPQPKVAPARKQVTVFDAHVHAFSGRSQADARLPAVKPAGGTSRFSVTGFEGDWAVPGDELVINGRNAGGTGNFFVSSADGRVNPNALNNMSVDVQTLDVGGDVLRPGDAGANLSFTSGMDAYLVGGIAVSAPRPELTIVTSLEQNAAHPGDQITQMVLVTNTGGAPAVDVRLTEDLGCDHTIDQLKAGQSVKASCTRAAPEQDKQLTARVTGQSLIGDKLAAEATTSLDIIRPAIAATKTASPTTVLSGQTVNYTITVRNTGDTPLTGVAVDDKQVDACDKLEPGELPSGMEKILECTVVAGDEGFTNMVTATGTDKIGKKVTSESRAAFTVVHPKIDFTVQPSTRAARPGEVVTFTVTVGNPTGIPLGAVRVTGTPPQCTREIGDLAPKKSTTYTCQVVMGERLTTELTVTASPIMNGQLIATRRDTVTRSITTTVSVVTPVTEQPPVKKAAAVPPAPPAPIAMFVAGLAAVSTFVTVGAISATARPKK</sequence>
<dbReference type="Pfam" id="PF24346">
    <property type="entry name" value="DUF7507"/>
    <property type="match status" value="1"/>
</dbReference>
<dbReference type="RefSeq" id="WP_209646675.1">
    <property type="nucleotide sequence ID" value="NZ_JAGINW010000001.1"/>
</dbReference>
<comment type="caution">
    <text evidence="4">The sequence shown here is derived from an EMBL/GenBank/DDBJ whole genome shotgun (WGS) entry which is preliminary data.</text>
</comment>
<feature type="signal peptide" evidence="2">
    <location>
        <begin position="1"/>
        <end position="23"/>
    </location>
</feature>
<dbReference type="PANTHER" id="PTHR34819">
    <property type="entry name" value="LARGE CYSTEINE-RICH PERIPLASMIC PROTEIN OMCB"/>
    <property type="match status" value="1"/>
</dbReference>
<protein>
    <submittedName>
        <fullName evidence="4">Repeat protein (TIGR01451 family)</fullName>
    </submittedName>
</protein>
<reference evidence="4 5" key="1">
    <citation type="submission" date="2021-03" db="EMBL/GenBank/DDBJ databases">
        <title>Sequencing the genomes of 1000 actinobacteria strains.</title>
        <authorList>
            <person name="Klenk H.-P."/>
        </authorList>
    </citation>
    <scope>NUCLEOTIDE SEQUENCE [LARGE SCALE GENOMIC DNA]</scope>
    <source>
        <strain evidence="4 5">DSM 46670</strain>
    </source>
</reference>
<feature type="domain" description="DUF7507" evidence="3">
    <location>
        <begin position="455"/>
        <end position="546"/>
    </location>
</feature>
<evidence type="ECO:0000313" key="4">
    <source>
        <dbReference type="EMBL" id="MBP2329994.1"/>
    </source>
</evidence>
<dbReference type="Proteomes" id="UP001519332">
    <property type="component" value="Unassembled WGS sequence"/>
</dbReference>
<keyword evidence="1" id="KW-0812">Transmembrane</keyword>
<organism evidence="4 5">
    <name type="scientific">Kibdelosporangium banguiense</name>
    <dbReference type="NCBI Taxonomy" id="1365924"/>
    <lineage>
        <taxon>Bacteria</taxon>
        <taxon>Bacillati</taxon>
        <taxon>Actinomycetota</taxon>
        <taxon>Actinomycetes</taxon>
        <taxon>Pseudonocardiales</taxon>
        <taxon>Pseudonocardiaceae</taxon>
        <taxon>Kibdelosporangium</taxon>
    </lineage>
</organism>
<dbReference type="EMBL" id="JAGINW010000001">
    <property type="protein sequence ID" value="MBP2329994.1"/>
    <property type="molecule type" value="Genomic_DNA"/>
</dbReference>
<dbReference type="InterPro" id="IPR055354">
    <property type="entry name" value="DUF7507"/>
</dbReference>
<accession>A0ABS4U187</accession>
<keyword evidence="5" id="KW-1185">Reference proteome</keyword>
<dbReference type="Gene3D" id="2.60.40.10">
    <property type="entry name" value="Immunoglobulins"/>
    <property type="match status" value="1"/>
</dbReference>
<evidence type="ECO:0000313" key="5">
    <source>
        <dbReference type="Proteomes" id="UP001519332"/>
    </source>
</evidence>
<dbReference type="NCBIfam" id="TIGR01451">
    <property type="entry name" value="B_ant_repeat"/>
    <property type="match status" value="1"/>
</dbReference>
<dbReference type="InterPro" id="IPR013783">
    <property type="entry name" value="Ig-like_fold"/>
</dbReference>
<feature type="transmembrane region" description="Helical" evidence="1">
    <location>
        <begin position="685"/>
        <end position="708"/>
    </location>
</feature>
<dbReference type="InterPro" id="IPR051172">
    <property type="entry name" value="Chlamydia_OmcB"/>
</dbReference>
<keyword evidence="2" id="KW-0732">Signal</keyword>
<evidence type="ECO:0000259" key="3">
    <source>
        <dbReference type="Pfam" id="PF24346"/>
    </source>
</evidence>
<proteinExistence type="predicted"/>
<evidence type="ECO:0000256" key="1">
    <source>
        <dbReference type="SAM" id="Phobius"/>
    </source>
</evidence>
<keyword evidence="1" id="KW-1133">Transmembrane helix</keyword>
<feature type="chain" id="PRO_5046543858" evidence="2">
    <location>
        <begin position="24"/>
        <end position="712"/>
    </location>
</feature>
<evidence type="ECO:0000256" key="2">
    <source>
        <dbReference type="SAM" id="SignalP"/>
    </source>
</evidence>
<keyword evidence="1" id="KW-0472">Membrane</keyword>